<evidence type="ECO:0000313" key="1">
    <source>
        <dbReference type="EMBL" id="MCC6072536.1"/>
    </source>
</evidence>
<name>A0ABS8IXB5_9BURK</name>
<dbReference type="InterPro" id="IPR029069">
    <property type="entry name" value="HotDog_dom_sf"/>
</dbReference>
<gene>
    <name evidence="1" type="ORF">LMJ30_16490</name>
</gene>
<dbReference type="Pfam" id="PF13279">
    <property type="entry name" value="4HBT_2"/>
    <property type="match status" value="1"/>
</dbReference>
<comment type="caution">
    <text evidence="1">The sequence shown here is derived from an EMBL/GenBank/DDBJ whole genome shotgun (WGS) entry which is preliminary data.</text>
</comment>
<accession>A0ABS8IXB5</accession>
<dbReference type="RefSeq" id="WP_229433490.1">
    <property type="nucleotide sequence ID" value="NZ_JAJHPV010000017.1"/>
</dbReference>
<reference evidence="1 2" key="1">
    <citation type="submission" date="2021-11" db="EMBL/GenBank/DDBJ databases">
        <authorList>
            <person name="Huq M.A."/>
        </authorList>
    </citation>
    <scope>NUCLEOTIDE SEQUENCE [LARGE SCALE GENOMIC DNA]</scope>
    <source>
        <strain evidence="1 2">MAHUQ-52</strain>
    </source>
</reference>
<organism evidence="1 2">
    <name type="scientific">Massilia agrisoli</name>
    <dbReference type="NCBI Taxonomy" id="2892444"/>
    <lineage>
        <taxon>Bacteria</taxon>
        <taxon>Pseudomonadati</taxon>
        <taxon>Pseudomonadota</taxon>
        <taxon>Betaproteobacteria</taxon>
        <taxon>Burkholderiales</taxon>
        <taxon>Oxalobacteraceae</taxon>
        <taxon>Telluria group</taxon>
        <taxon>Massilia</taxon>
    </lineage>
</organism>
<protein>
    <submittedName>
        <fullName evidence="1">Thioesterase family protein</fullName>
    </submittedName>
</protein>
<keyword evidence="2" id="KW-1185">Reference proteome</keyword>
<dbReference type="SUPFAM" id="SSF54637">
    <property type="entry name" value="Thioesterase/thiol ester dehydrase-isomerase"/>
    <property type="match status" value="1"/>
</dbReference>
<dbReference type="EMBL" id="JAJHPV010000017">
    <property type="protein sequence ID" value="MCC6072536.1"/>
    <property type="molecule type" value="Genomic_DNA"/>
</dbReference>
<sequence length="146" mass="16944">MYEKTLMAGWGDMDFNSHMRNTAYLDKSADLRMMYFADRGFPMSEFMRLKIGPVVMKDEVEYFREFHLLDAVRVTMMLAGLSEDGSRMKLRNDFYREDVLAARVTSTAGWLDLGQRKLVCPPDALLQALRDADRADDFQVLPNSRR</sequence>
<dbReference type="Gene3D" id="3.10.129.10">
    <property type="entry name" value="Hotdog Thioesterase"/>
    <property type="match status" value="1"/>
</dbReference>
<evidence type="ECO:0000313" key="2">
    <source>
        <dbReference type="Proteomes" id="UP001198701"/>
    </source>
</evidence>
<dbReference type="CDD" id="cd00586">
    <property type="entry name" value="4HBT"/>
    <property type="match status" value="1"/>
</dbReference>
<proteinExistence type="predicted"/>
<dbReference type="Proteomes" id="UP001198701">
    <property type="component" value="Unassembled WGS sequence"/>
</dbReference>